<feature type="domain" description="FAD/NAD(P)-binding" evidence="5">
    <location>
        <begin position="33"/>
        <end position="333"/>
    </location>
</feature>
<dbReference type="InterPro" id="IPR036188">
    <property type="entry name" value="FAD/NAD-bd_sf"/>
</dbReference>
<dbReference type="Proteomes" id="UP000183971">
    <property type="component" value="Unassembled WGS sequence"/>
</dbReference>
<protein>
    <submittedName>
        <fullName evidence="6">Related to thioredoxin reductase</fullName>
    </submittedName>
</protein>
<dbReference type="Pfam" id="PF07992">
    <property type="entry name" value="Pyr_redox_2"/>
    <property type="match status" value="1"/>
</dbReference>
<gene>
    <name evidence="6" type="ORF">FPRO_06635</name>
</gene>
<keyword evidence="7" id="KW-1185">Reference proteome</keyword>
<dbReference type="GO" id="GO:0016491">
    <property type="term" value="F:oxidoreductase activity"/>
    <property type="evidence" value="ECO:0007669"/>
    <property type="project" value="UniProtKB-KW"/>
</dbReference>
<comment type="caution">
    <text evidence="6">The sequence shown here is derived from an EMBL/GenBank/DDBJ whole genome shotgun (WGS) entry which is preliminary data.</text>
</comment>
<evidence type="ECO:0000313" key="7">
    <source>
        <dbReference type="Proteomes" id="UP000183971"/>
    </source>
</evidence>
<reference evidence="7" key="1">
    <citation type="journal article" date="2016" name="Genome Biol. Evol.">
        <title>Comparative 'omics' of the Fusarium fujikuroi species complex highlights differences in genetic potential and metabolite synthesis.</title>
        <authorList>
            <person name="Niehaus E.-M."/>
            <person name="Muensterkoetter M."/>
            <person name="Proctor R.H."/>
            <person name="Brown D.W."/>
            <person name="Sharon A."/>
            <person name="Idan Y."/>
            <person name="Oren-Young L."/>
            <person name="Sieber C.M."/>
            <person name="Novak O."/>
            <person name="Pencik A."/>
            <person name="Tarkowska D."/>
            <person name="Hromadova K."/>
            <person name="Freeman S."/>
            <person name="Maymon M."/>
            <person name="Elazar M."/>
            <person name="Youssef S.A."/>
            <person name="El-Shabrawy E.S.M."/>
            <person name="Shalaby A.B.A."/>
            <person name="Houterman P."/>
            <person name="Brock N.L."/>
            <person name="Burkhardt I."/>
            <person name="Tsavkelova E.A."/>
            <person name="Dickschat J.S."/>
            <person name="Galuszka P."/>
            <person name="Gueldener U."/>
            <person name="Tudzynski B."/>
        </authorList>
    </citation>
    <scope>NUCLEOTIDE SEQUENCE [LARGE SCALE GENOMIC DNA]</scope>
    <source>
        <strain evidence="7">ET1</strain>
    </source>
</reference>
<dbReference type="GO" id="GO:0097237">
    <property type="term" value="P:cellular response to toxic substance"/>
    <property type="evidence" value="ECO:0007669"/>
    <property type="project" value="UniProtKB-ARBA"/>
</dbReference>
<feature type="chain" id="PRO_5012611695" evidence="4">
    <location>
        <begin position="21"/>
        <end position="398"/>
    </location>
</feature>
<evidence type="ECO:0000256" key="4">
    <source>
        <dbReference type="SAM" id="SignalP"/>
    </source>
</evidence>
<keyword evidence="4" id="KW-0732">Signal</keyword>
<dbReference type="InterPro" id="IPR023753">
    <property type="entry name" value="FAD/NAD-binding_dom"/>
</dbReference>
<dbReference type="Gene3D" id="3.50.50.60">
    <property type="entry name" value="FAD/NAD(P)-binding domain"/>
    <property type="match status" value="2"/>
</dbReference>
<dbReference type="EMBL" id="FJOF01000003">
    <property type="protein sequence ID" value="CZR38174.1"/>
    <property type="molecule type" value="Genomic_DNA"/>
</dbReference>
<comment type="similarity">
    <text evidence="1">Belongs to the class-II pyridine nucleotide-disulfide oxidoreductase family.</text>
</comment>
<keyword evidence="2" id="KW-0285">Flavoprotein</keyword>
<dbReference type="VEuPathDB" id="FungiDB:FPRO_06635"/>
<dbReference type="PRINTS" id="PR00368">
    <property type="entry name" value="FADPNR"/>
</dbReference>
<feature type="signal peptide" evidence="4">
    <location>
        <begin position="1"/>
        <end position="20"/>
    </location>
</feature>
<dbReference type="PRINTS" id="PR00469">
    <property type="entry name" value="PNDRDTASEII"/>
</dbReference>
<evidence type="ECO:0000259" key="5">
    <source>
        <dbReference type="Pfam" id="PF07992"/>
    </source>
</evidence>
<dbReference type="PANTHER" id="PTHR48105">
    <property type="entry name" value="THIOREDOXIN REDUCTASE 1-RELATED-RELATED"/>
    <property type="match status" value="1"/>
</dbReference>
<proteinExistence type="inferred from homology"/>
<dbReference type="InterPro" id="IPR050097">
    <property type="entry name" value="Ferredoxin-NADP_redctase_2"/>
</dbReference>
<dbReference type="SUPFAM" id="SSF51905">
    <property type="entry name" value="FAD/NAD(P)-binding domain"/>
    <property type="match status" value="1"/>
</dbReference>
<evidence type="ECO:0000256" key="1">
    <source>
        <dbReference type="ARBA" id="ARBA00009333"/>
    </source>
</evidence>
<dbReference type="AlphaFoldDB" id="A0A1L7VD03"/>
<dbReference type="GeneID" id="42051514"/>
<keyword evidence="3" id="KW-0560">Oxidoreductase</keyword>
<evidence type="ECO:0000256" key="3">
    <source>
        <dbReference type="ARBA" id="ARBA00023002"/>
    </source>
</evidence>
<dbReference type="RefSeq" id="XP_031078767.1">
    <property type="nucleotide sequence ID" value="XM_031228430.1"/>
</dbReference>
<accession>A0A1L7VD03</accession>
<organism evidence="6 7">
    <name type="scientific">Fusarium proliferatum (strain ET1)</name>
    <name type="common">Orchid endophyte fungus</name>
    <dbReference type="NCBI Taxonomy" id="1227346"/>
    <lineage>
        <taxon>Eukaryota</taxon>
        <taxon>Fungi</taxon>
        <taxon>Dikarya</taxon>
        <taxon>Ascomycota</taxon>
        <taxon>Pezizomycotina</taxon>
        <taxon>Sordariomycetes</taxon>
        <taxon>Hypocreomycetidae</taxon>
        <taxon>Hypocreales</taxon>
        <taxon>Nectriaceae</taxon>
        <taxon>Fusarium</taxon>
        <taxon>Fusarium fujikuroi species complex</taxon>
    </lineage>
</organism>
<name>A0A1L7VD03_FUSPR</name>
<evidence type="ECO:0000313" key="6">
    <source>
        <dbReference type="EMBL" id="CZR38174.1"/>
    </source>
</evidence>
<evidence type="ECO:0000256" key="2">
    <source>
        <dbReference type="ARBA" id="ARBA00022630"/>
    </source>
</evidence>
<sequence length="398" mass="44088">MWLNSVILLTFAFFLRSATCAPTTQLSSLTTDYEVIVVGGGPSGLGALSSLGRIRRKALMIDSGQYRNAPTRLMHDVAGFDGVTPAYFRWSVMQQIAHYPTVSAMNGTVTRIQPEANYTFFNVSCKLLDGTTSTYTARKVILATGLRDLLPETPGLRENFGKGIYWCPYCDGIEHADQSMGILGPLDMVIEAAAEAITLNSDIVIFANGTDTHEYRSKADKQFAENSSEYLRRMNIKVDNRTITRITRLKDGGAHERDPALPMVPEHDLFRVEFDDFGREERQILFTVFGSEQRSPLGEMLGVSMANGMMDVDRISMATNVPGIYAVGDASTDKSTNVLHSLYTGKIAVVDINMELEREISRSLNSETKIDAEKKLGHDERGKLWKQMSGQSGEILDL</sequence>